<dbReference type="InterPro" id="IPR009011">
    <property type="entry name" value="Man6P_isomerase_rcpt-bd_dom_sf"/>
</dbReference>
<comment type="subcellular location">
    <subcellularLocation>
        <location evidence="1">Cell membrane</location>
        <topology evidence="1">Single-pass type I membrane protein</topology>
    </subcellularLocation>
</comment>
<dbReference type="Pfam" id="PF23032">
    <property type="entry name" value="GBD_ELAPOR1-like_3rd"/>
    <property type="match status" value="1"/>
</dbReference>
<dbReference type="PANTHER" id="PTHR22727:SF13">
    <property type="entry name" value="ENDOSOME_LYSOSOME-ASSOCIATED APOPTOSIS AND AUTOPHAGY REGULATOR 1"/>
    <property type="match status" value="1"/>
</dbReference>
<dbReference type="InterPro" id="IPR056606">
    <property type="entry name" value="Elapor1/2_C"/>
</dbReference>
<dbReference type="PROSITE" id="PS51914">
    <property type="entry name" value="MRH"/>
    <property type="match status" value="1"/>
</dbReference>
<evidence type="ECO:0000313" key="13">
    <source>
        <dbReference type="Ensembl" id="ENSCCRP00010106831.1"/>
    </source>
</evidence>
<protein>
    <submittedName>
        <fullName evidence="13">Si:ch211-163l21.8</fullName>
    </submittedName>
</protein>
<dbReference type="Pfam" id="PF23031">
    <property type="entry name" value="GBD_ELAPOR1"/>
    <property type="match status" value="1"/>
</dbReference>
<dbReference type="GO" id="GO:0005802">
    <property type="term" value="C:trans-Golgi network"/>
    <property type="evidence" value="ECO:0007669"/>
    <property type="project" value="TreeGrafter"/>
</dbReference>
<dbReference type="SUPFAM" id="SSF57184">
    <property type="entry name" value="Growth factor receptor domain"/>
    <property type="match status" value="2"/>
</dbReference>
<evidence type="ECO:0000259" key="12">
    <source>
        <dbReference type="PROSITE" id="PS51914"/>
    </source>
</evidence>
<dbReference type="InterPro" id="IPR039181">
    <property type="entry name" value="Elapor1/2"/>
</dbReference>
<dbReference type="Ensembl" id="ENSCCRT00010118808.1">
    <property type="protein sequence ID" value="ENSCCRP00010106831.1"/>
    <property type="gene ID" value="ENSCCRG00010046884.1"/>
</dbReference>
<reference evidence="13" key="1">
    <citation type="submission" date="2025-08" db="UniProtKB">
        <authorList>
            <consortium name="Ensembl"/>
        </authorList>
    </citation>
    <scope>IDENTIFICATION</scope>
</reference>
<organism evidence="13 14">
    <name type="scientific">Cyprinus carpio</name>
    <name type="common">Common carp</name>
    <dbReference type="NCBI Taxonomy" id="7962"/>
    <lineage>
        <taxon>Eukaryota</taxon>
        <taxon>Metazoa</taxon>
        <taxon>Chordata</taxon>
        <taxon>Craniata</taxon>
        <taxon>Vertebrata</taxon>
        <taxon>Euteleostomi</taxon>
        <taxon>Actinopterygii</taxon>
        <taxon>Neopterygii</taxon>
        <taxon>Teleostei</taxon>
        <taxon>Ostariophysi</taxon>
        <taxon>Cypriniformes</taxon>
        <taxon>Cyprinidae</taxon>
        <taxon>Cyprininae</taxon>
        <taxon>Cyprinus</taxon>
    </lineage>
</organism>
<keyword evidence="9" id="KW-0325">Glycoprotein</keyword>
<dbReference type="Gene3D" id="2.10.50.10">
    <property type="entry name" value="Tumor Necrosis Factor Receptor, subunit A, domain 2"/>
    <property type="match status" value="2"/>
</dbReference>
<dbReference type="GO" id="GO:0070062">
    <property type="term" value="C:extracellular exosome"/>
    <property type="evidence" value="ECO:0007669"/>
    <property type="project" value="TreeGrafter"/>
</dbReference>
<dbReference type="Pfam" id="PF23089">
    <property type="entry name" value="ELAPOR1_C"/>
    <property type="match status" value="1"/>
</dbReference>
<dbReference type="Pfam" id="PF23087">
    <property type="entry name" value="MRH_ELAPOR1_9th"/>
    <property type="match status" value="1"/>
</dbReference>
<name>A0A8C1PF64_CYPCA</name>
<evidence type="ECO:0000256" key="3">
    <source>
        <dbReference type="ARBA" id="ARBA00022475"/>
    </source>
</evidence>
<dbReference type="SMART" id="SM01411">
    <property type="entry name" value="Ephrin_rec_like"/>
    <property type="match status" value="4"/>
</dbReference>
<keyword evidence="3" id="KW-1003">Cell membrane</keyword>
<dbReference type="GO" id="GO:0005770">
    <property type="term" value="C:late endosome"/>
    <property type="evidence" value="ECO:0007669"/>
    <property type="project" value="TreeGrafter"/>
</dbReference>
<dbReference type="InterPro" id="IPR056607">
    <property type="entry name" value="Elapor1/2_MRH"/>
</dbReference>
<keyword evidence="6 11" id="KW-1133">Transmembrane helix</keyword>
<evidence type="ECO:0000256" key="9">
    <source>
        <dbReference type="ARBA" id="ARBA00023180"/>
    </source>
</evidence>
<comment type="similarity">
    <text evidence="2">Belongs to the ELAPOR family.</text>
</comment>
<feature type="domain" description="MRH" evidence="12">
    <location>
        <begin position="591"/>
        <end position="779"/>
    </location>
</feature>
<dbReference type="Pfam" id="PF23091">
    <property type="entry name" value="TNFR_ELAPOR1_6th"/>
    <property type="match status" value="1"/>
</dbReference>
<keyword evidence="5" id="KW-0732">Signal</keyword>
<reference evidence="13" key="2">
    <citation type="submission" date="2025-09" db="UniProtKB">
        <authorList>
            <consortium name="Ensembl"/>
        </authorList>
    </citation>
    <scope>IDENTIFICATION</scope>
</reference>
<dbReference type="SUPFAM" id="SSF50911">
    <property type="entry name" value="Mannose 6-phosphate receptor domain"/>
    <property type="match status" value="1"/>
</dbReference>
<dbReference type="Proteomes" id="UP000694427">
    <property type="component" value="Unplaced"/>
</dbReference>
<dbReference type="InterPro" id="IPR009030">
    <property type="entry name" value="Growth_fac_rcpt_cys_sf"/>
</dbReference>
<dbReference type="AlphaFoldDB" id="A0A8C1PF64"/>
<dbReference type="InterPro" id="IPR044865">
    <property type="entry name" value="MRH_dom"/>
</dbReference>
<evidence type="ECO:0000256" key="4">
    <source>
        <dbReference type="ARBA" id="ARBA00022692"/>
    </source>
</evidence>
<evidence type="ECO:0000256" key="10">
    <source>
        <dbReference type="SAM" id="MobiDB-lite"/>
    </source>
</evidence>
<dbReference type="Gene3D" id="2.70.130.10">
    <property type="entry name" value="Mannose-6-phosphate receptor binding domain"/>
    <property type="match status" value="1"/>
</dbReference>
<keyword evidence="4 11" id="KW-0812">Transmembrane</keyword>
<dbReference type="GO" id="GO:0000045">
    <property type="term" value="P:autophagosome assembly"/>
    <property type="evidence" value="ECO:0007669"/>
    <property type="project" value="TreeGrafter"/>
</dbReference>
<evidence type="ECO:0000256" key="6">
    <source>
        <dbReference type="ARBA" id="ARBA00022989"/>
    </source>
</evidence>
<dbReference type="InterPro" id="IPR056609">
    <property type="entry name" value="Elapor1-like_3rd"/>
</dbReference>
<feature type="transmembrane region" description="Helical" evidence="11">
    <location>
        <begin position="828"/>
        <end position="852"/>
    </location>
</feature>
<sequence>MSFCLIFKINDISMQLFLYYTDCDVLGSRWRVAIPNKPETCTGLPDPVKGTHCTFSCNEGEFLDMRTQECQKCVAGTYSLGTGVAFDEWDTLPIGFVSHGISMNFGDTHTNCSKMDICGNFSTWIPKGDYIASNTDECTSTLSYAVSLKKPGSVAFQYFYPDNHMFFEFYVQNDQCQSTDSQRRWMKISESDWDYHFVQLNSGNNVLYWRTTGFSLAANTAKPVLLKNIAISGVSYTSECFHCKPGTYSDKPGAARCVPCPANSYSNKGATACQPCEADKYSGTGSGTCLQRPPCTTTDYFYTHTPCDSSGQTQLMYKWIEPKICSESVEGAVQLPASGEMMACPPCNPGFFSNNTSTCEPCPHGFYSNGTECSECPAGMEPVVGFEYKWWNKMPSNMRSSMFVSYWGLVVTGWEVAGDYIYTTPSNQDSDYMMLTLTSINCLRFVFMSLQGQSEWSSIVESWSGSMGKQSYSYLIKSNNTVSFTWGFQRTGIFSTKNEYSSDYAKIYSVHLTNVIGGVASECRQCALAAVGSESACVPCPPGHYMLNGTGVCKSCPSNTIIRPEQAIGKQACIPCGPNTYSNEGRSACMSDCTLALHHKGEMLNYDFFPLANVTSFQSSPRFTSKGLQYFHHFNVALCGAENRALASCVENVTESKRDVKGDICQSTVVPSEVRGQSVVSSQPFNIGDTLIGECYHGFEISIKHTYPTGSCGFIRCKLFILRKTTQACKNGRSASIRLRCDPTVTLKNHVSLPSNCSEGTCDGCSFHFLWRSQYACPLCSERNYKEIVSACIQGIQRTTYVWQQPLRCTGGVSLPPQKISACVTLDFWLKFGVSIGTVAALLLITISCYFWKRTRKLQYKYSRLMMTAGDKECELPAADSCAIMEGEDAEDDLIYLSKKSFFTKIKSFSRERTSDGFDSVPLKSSAAQEMEMN</sequence>
<evidence type="ECO:0000256" key="2">
    <source>
        <dbReference type="ARBA" id="ARBA00007627"/>
    </source>
</evidence>
<evidence type="ECO:0000256" key="11">
    <source>
        <dbReference type="SAM" id="Phobius"/>
    </source>
</evidence>
<evidence type="ECO:0000256" key="5">
    <source>
        <dbReference type="ARBA" id="ARBA00022729"/>
    </source>
</evidence>
<dbReference type="GO" id="GO:0005764">
    <property type="term" value="C:lysosome"/>
    <property type="evidence" value="ECO:0007669"/>
    <property type="project" value="TreeGrafter"/>
</dbReference>
<keyword evidence="7 11" id="KW-0472">Membrane</keyword>
<dbReference type="PANTHER" id="PTHR22727">
    <property type="entry name" value="PROTEIN CBG13728"/>
    <property type="match status" value="1"/>
</dbReference>
<evidence type="ECO:0000313" key="14">
    <source>
        <dbReference type="Proteomes" id="UP000694427"/>
    </source>
</evidence>
<dbReference type="GO" id="GO:0044090">
    <property type="term" value="P:positive regulation of vacuole organization"/>
    <property type="evidence" value="ECO:0007669"/>
    <property type="project" value="TreeGrafter"/>
</dbReference>
<feature type="region of interest" description="Disordered" evidence="10">
    <location>
        <begin position="912"/>
        <end position="934"/>
    </location>
</feature>
<evidence type="ECO:0000256" key="1">
    <source>
        <dbReference type="ARBA" id="ARBA00004251"/>
    </source>
</evidence>
<proteinExistence type="inferred from homology"/>
<evidence type="ECO:0000256" key="7">
    <source>
        <dbReference type="ARBA" id="ARBA00023136"/>
    </source>
</evidence>
<accession>A0A8C1PF64</accession>
<keyword evidence="8" id="KW-1015">Disulfide bond</keyword>
<dbReference type="GO" id="GO:0005886">
    <property type="term" value="C:plasma membrane"/>
    <property type="evidence" value="ECO:0007669"/>
    <property type="project" value="UniProtKB-SubCell"/>
</dbReference>
<dbReference type="InterPro" id="IPR056608">
    <property type="entry name" value="Elapor1/2_GBD"/>
</dbReference>
<dbReference type="InterPro" id="IPR056610">
    <property type="entry name" value="Elapor1/2_TNFR-like"/>
</dbReference>
<evidence type="ECO:0000256" key="8">
    <source>
        <dbReference type="ARBA" id="ARBA00023157"/>
    </source>
</evidence>
<keyword evidence="14" id="KW-1185">Reference proteome</keyword>